<reference evidence="1 2" key="1">
    <citation type="submission" date="2017-12" db="EMBL/GenBank/DDBJ databases">
        <title>Hemimetabolous genomes reveal molecular basis of termite eusociality.</title>
        <authorList>
            <person name="Harrison M.C."/>
            <person name="Jongepier E."/>
            <person name="Robertson H.M."/>
            <person name="Arning N."/>
            <person name="Bitard-Feildel T."/>
            <person name="Chao H."/>
            <person name="Childers C.P."/>
            <person name="Dinh H."/>
            <person name="Doddapaneni H."/>
            <person name="Dugan S."/>
            <person name="Gowin J."/>
            <person name="Greiner C."/>
            <person name="Han Y."/>
            <person name="Hu H."/>
            <person name="Hughes D.S.T."/>
            <person name="Huylmans A.-K."/>
            <person name="Kemena C."/>
            <person name="Kremer L.P.M."/>
            <person name="Lee S.L."/>
            <person name="Lopez-Ezquerra A."/>
            <person name="Mallet L."/>
            <person name="Monroy-Kuhn J.M."/>
            <person name="Moser A."/>
            <person name="Murali S.C."/>
            <person name="Muzny D.M."/>
            <person name="Otani S."/>
            <person name="Piulachs M.-D."/>
            <person name="Poelchau M."/>
            <person name="Qu J."/>
            <person name="Schaub F."/>
            <person name="Wada-Katsumata A."/>
            <person name="Worley K.C."/>
            <person name="Xie Q."/>
            <person name="Ylla G."/>
            <person name="Poulsen M."/>
            <person name="Gibbs R.A."/>
            <person name="Schal C."/>
            <person name="Richards S."/>
            <person name="Belles X."/>
            <person name="Korb J."/>
            <person name="Bornberg-Bauer E."/>
        </authorList>
    </citation>
    <scope>NUCLEOTIDE SEQUENCE [LARGE SCALE GENOMIC DNA]</scope>
    <source>
        <tissue evidence="1">Whole body</tissue>
    </source>
</reference>
<protein>
    <recommendedName>
        <fullName evidence="3">Endonuclease/exonuclease/phosphatase domain-containing protein</fullName>
    </recommendedName>
</protein>
<dbReference type="InParanoid" id="A0A2J7Q8M6"/>
<dbReference type="Proteomes" id="UP000235965">
    <property type="component" value="Unassembled WGS sequence"/>
</dbReference>
<dbReference type="EMBL" id="NEVH01016949">
    <property type="protein sequence ID" value="PNF24941.1"/>
    <property type="molecule type" value="Genomic_DNA"/>
</dbReference>
<dbReference type="InterPro" id="IPR036691">
    <property type="entry name" value="Endo/exonu/phosph_ase_sf"/>
</dbReference>
<proteinExistence type="predicted"/>
<gene>
    <name evidence="1" type="ORF">B7P43_G09156</name>
</gene>
<dbReference type="AlphaFoldDB" id="A0A2J7Q8M6"/>
<evidence type="ECO:0008006" key="3">
    <source>
        <dbReference type="Google" id="ProtNLM"/>
    </source>
</evidence>
<evidence type="ECO:0000313" key="1">
    <source>
        <dbReference type="EMBL" id="PNF24941.1"/>
    </source>
</evidence>
<evidence type="ECO:0000313" key="2">
    <source>
        <dbReference type="Proteomes" id="UP000235965"/>
    </source>
</evidence>
<keyword evidence="2" id="KW-1185">Reference proteome</keyword>
<accession>A0A2J7Q8M6</accession>
<comment type="caution">
    <text evidence="1">The sequence shown here is derived from an EMBL/GenBank/DDBJ whole genome shotgun (WGS) entry which is preliminary data.</text>
</comment>
<sequence length="278" mass="32894">MEETYDSIPSNDLKVILGDLNAKIGKEKEHRGVIGSESLHDTTNHNGIKLIDFAESRTLIISSTYFPHKKNIHKRTWAAPDGVTFNQIDHVLIEKRFVTNILDVRTLRGANCDSDHYLVQVKYRCKISCQRYKQYEKCKKFNTDKITESDKREAFQNKIKEINDNRANKEVMVEGIWVDFKTAVITEAEKTLGYQEKRDNREWFDEECRESINLKIKKYMEYMGRPTRARNEAYKEERRKADKICRKKKWAFVNEQLLQMEEDFKNNKTKKPLVESNI</sequence>
<dbReference type="STRING" id="105785.A0A2J7Q8M6"/>
<dbReference type="SUPFAM" id="SSF56219">
    <property type="entry name" value="DNase I-like"/>
    <property type="match status" value="1"/>
</dbReference>
<dbReference type="Gene3D" id="3.60.10.10">
    <property type="entry name" value="Endonuclease/exonuclease/phosphatase"/>
    <property type="match status" value="1"/>
</dbReference>
<name>A0A2J7Q8M6_9NEOP</name>
<organism evidence="1 2">
    <name type="scientific">Cryptotermes secundus</name>
    <dbReference type="NCBI Taxonomy" id="105785"/>
    <lineage>
        <taxon>Eukaryota</taxon>
        <taxon>Metazoa</taxon>
        <taxon>Ecdysozoa</taxon>
        <taxon>Arthropoda</taxon>
        <taxon>Hexapoda</taxon>
        <taxon>Insecta</taxon>
        <taxon>Pterygota</taxon>
        <taxon>Neoptera</taxon>
        <taxon>Polyneoptera</taxon>
        <taxon>Dictyoptera</taxon>
        <taxon>Blattodea</taxon>
        <taxon>Blattoidea</taxon>
        <taxon>Termitoidae</taxon>
        <taxon>Kalotermitidae</taxon>
        <taxon>Cryptotermitinae</taxon>
        <taxon>Cryptotermes</taxon>
    </lineage>
</organism>
<dbReference type="OrthoDB" id="6621896at2759"/>